<dbReference type="AlphaFoldDB" id="A0A9N9JM96"/>
<dbReference type="Proteomes" id="UP000789396">
    <property type="component" value="Unassembled WGS sequence"/>
</dbReference>
<evidence type="ECO:0000313" key="1">
    <source>
        <dbReference type="EMBL" id="CAG8787783.1"/>
    </source>
</evidence>
<name>A0A9N9JM96_9GLOM</name>
<feature type="non-terminal residue" evidence="1">
    <location>
        <position position="1"/>
    </location>
</feature>
<reference evidence="1" key="1">
    <citation type="submission" date="2021-06" db="EMBL/GenBank/DDBJ databases">
        <authorList>
            <person name="Kallberg Y."/>
            <person name="Tangrot J."/>
            <person name="Rosling A."/>
        </authorList>
    </citation>
    <scope>NUCLEOTIDE SEQUENCE</scope>
    <source>
        <strain evidence="1">IN212</strain>
    </source>
</reference>
<proteinExistence type="predicted"/>
<sequence>IVEETVIVSGQAPGYNFDNKLSNKWNLDSSDEESLYPIPKRNKEPSTYHIKDLIDIRLNQI</sequence>
<accession>A0A9N9JM96</accession>
<protein>
    <submittedName>
        <fullName evidence="1">8165_t:CDS:1</fullName>
    </submittedName>
</protein>
<keyword evidence="2" id="KW-1185">Reference proteome</keyword>
<organism evidence="1 2">
    <name type="scientific">Racocetra fulgida</name>
    <dbReference type="NCBI Taxonomy" id="60492"/>
    <lineage>
        <taxon>Eukaryota</taxon>
        <taxon>Fungi</taxon>
        <taxon>Fungi incertae sedis</taxon>
        <taxon>Mucoromycota</taxon>
        <taxon>Glomeromycotina</taxon>
        <taxon>Glomeromycetes</taxon>
        <taxon>Diversisporales</taxon>
        <taxon>Gigasporaceae</taxon>
        <taxon>Racocetra</taxon>
    </lineage>
</organism>
<evidence type="ECO:0000313" key="2">
    <source>
        <dbReference type="Proteomes" id="UP000789396"/>
    </source>
</evidence>
<comment type="caution">
    <text evidence="1">The sequence shown here is derived from an EMBL/GenBank/DDBJ whole genome shotgun (WGS) entry which is preliminary data.</text>
</comment>
<gene>
    <name evidence="1" type="ORF">RFULGI_LOCUS16426</name>
</gene>
<dbReference type="EMBL" id="CAJVPZ010058245">
    <property type="protein sequence ID" value="CAG8787783.1"/>
    <property type="molecule type" value="Genomic_DNA"/>
</dbReference>